<sequence>MQTIQYHPITQLILNGDTSPINGDDQQYDSPKKHYFNHHIALEISKSKIQRRKKSIQVITDELISWNNYLHHKFQHPDQVHHGNGMTL</sequence>
<reference evidence="1" key="1">
    <citation type="submission" date="2021-01" db="EMBL/GenBank/DDBJ databases">
        <authorList>
            <consortium name="Genoscope - CEA"/>
            <person name="William W."/>
        </authorList>
    </citation>
    <scope>NUCLEOTIDE SEQUENCE</scope>
</reference>
<dbReference type="OMA" id="HYFNHHI"/>
<name>A0A8S1V5S0_PAROT</name>
<gene>
    <name evidence="1" type="ORF">POCTA_138.1.T0590229</name>
</gene>
<proteinExistence type="predicted"/>
<evidence type="ECO:0000313" key="1">
    <source>
        <dbReference type="EMBL" id="CAD8172155.1"/>
    </source>
</evidence>
<keyword evidence="2" id="KW-1185">Reference proteome</keyword>
<dbReference type="EMBL" id="CAJJDP010000058">
    <property type="protein sequence ID" value="CAD8172155.1"/>
    <property type="molecule type" value="Genomic_DNA"/>
</dbReference>
<protein>
    <submittedName>
        <fullName evidence="1">Uncharacterized protein</fullName>
    </submittedName>
</protein>
<dbReference type="Proteomes" id="UP000683925">
    <property type="component" value="Unassembled WGS sequence"/>
</dbReference>
<evidence type="ECO:0000313" key="2">
    <source>
        <dbReference type="Proteomes" id="UP000683925"/>
    </source>
</evidence>
<comment type="caution">
    <text evidence="1">The sequence shown here is derived from an EMBL/GenBank/DDBJ whole genome shotgun (WGS) entry which is preliminary data.</text>
</comment>
<organism evidence="1 2">
    <name type="scientific">Paramecium octaurelia</name>
    <dbReference type="NCBI Taxonomy" id="43137"/>
    <lineage>
        <taxon>Eukaryota</taxon>
        <taxon>Sar</taxon>
        <taxon>Alveolata</taxon>
        <taxon>Ciliophora</taxon>
        <taxon>Intramacronucleata</taxon>
        <taxon>Oligohymenophorea</taxon>
        <taxon>Peniculida</taxon>
        <taxon>Parameciidae</taxon>
        <taxon>Paramecium</taxon>
    </lineage>
</organism>
<dbReference type="AlphaFoldDB" id="A0A8S1V5S0"/>
<accession>A0A8S1V5S0</accession>
<dbReference type="OrthoDB" id="286073at2759"/>